<dbReference type="GO" id="GO:0019843">
    <property type="term" value="F:rRNA binding"/>
    <property type="evidence" value="ECO:0007669"/>
    <property type="project" value="UniProtKB-UniRule"/>
</dbReference>
<evidence type="ECO:0000256" key="1">
    <source>
        <dbReference type="ARBA" id="ARBA00006700"/>
    </source>
</evidence>
<proteinExistence type="inferred from homology"/>
<comment type="caution">
    <text evidence="8">The sequence shown here is derived from an EMBL/GenBank/DDBJ whole genome shotgun (WGS) entry which is preliminary data.</text>
</comment>
<dbReference type="HAMAP" id="MF_01369_B">
    <property type="entry name" value="Ribosomal_uL23_B"/>
    <property type="match status" value="1"/>
</dbReference>
<evidence type="ECO:0000313" key="8">
    <source>
        <dbReference type="EMBL" id="RBP49810.1"/>
    </source>
</evidence>
<comment type="function">
    <text evidence="6">One of the early assembly proteins it binds 23S rRNA. One of the proteins that surrounds the polypeptide exit tunnel on the outside of the ribosome. Forms the main docking site for trigger factor binding to the ribosome.</text>
</comment>
<keyword evidence="5 6" id="KW-0687">Ribonucleoprotein</keyword>
<dbReference type="AlphaFoldDB" id="A0A395JI42"/>
<dbReference type="OrthoDB" id="9793353at2"/>
<dbReference type="FunCoup" id="A0A395JI42">
    <property type="interactions" value="549"/>
</dbReference>
<dbReference type="GO" id="GO:0005840">
    <property type="term" value="C:ribosome"/>
    <property type="evidence" value="ECO:0007669"/>
    <property type="project" value="UniProtKB-KW"/>
</dbReference>
<dbReference type="EMBL" id="QNRT01000003">
    <property type="protein sequence ID" value="RBP49810.1"/>
    <property type="molecule type" value="Genomic_DNA"/>
</dbReference>
<gene>
    <name evidence="6" type="primary">rplW</name>
    <name evidence="8" type="ORF">DFR28_103240</name>
</gene>
<dbReference type="InterPro" id="IPR012677">
    <property type="entry name" value="Nucleotide-bd_a/b_plait_sf"/>
</dbReference>
<evidence type="ECO:0000256" key="2">
    <source>
        <dbReference type="ARBA" id="ARBA00022730"/>
    </source>
</evidence>
<accession>A0A395JI42</accession>
<dbReference type="Gene3D" id="3.30.70.330">
    <property type="match status" value="1"/>
</dbReference>
<organism evidence="8 9">
    <name type="scientific">Arenicella xantha</name>
    <dbReference type="NCBI Taxonomy" id="644221"/>
    <lineage>
        <taxon>Bacteria</taxon>
        <taxon>Pseudomonadati</taxon>
        <taxon>Pseudomonadota</taxon>
        <taxon>Gammaproteobacteria</taxon>
        <taxon>Arenicellales</taxon>
        <taxon>Arenicellaceae</taxon>
        <taxon>Arenicella</taxon>
    </lineage>
</organism>
<name>A0A395JI42_9GAMM</name>
<dbReference type="InParanoid" id="A0A395JI42"/>
<evidence type="ECO:0000256" key="4">
    <source>
        <dbReference type="ARBA" id="ARBA00022980"/>
    </source>
</evidence>
<dbReference type="GO" id="GO:0003735">
    <property type="term" value="F:structural constituent of ribosome"/>
    <property type="evidence" value="ECO:0007669"/>
    <property type="project" value="InterPro"/>
</dbReference>
<dbReference type="InterPro" id="IPR013025">
    <property type="entry name" value="Ribosomal_uL23-like"/>
</dbReference>
<keyword evidence="2 6" id="KW-0699">rRNA-binding</keyword>
<evidence type="ECO:0000256" key="3">
    <source>
        <dbReference type="ARBA" id="ARBA00022884"/>
    </source>
</evidence>
<dbReference type="InterPro" id="IPR001014">
    <property type="entry name" value="Ribosomal_uL23_CS"/>
</dbReference>
<keyword evidence="9" id="KW-1185">Reference proteome</keyword>
<dbReference type="GO" id="GO:0006412">
    <property type="term" value="P:translation"/>
    <property type="evidence" value="ECO:0007669"/>
    <property type="project" value="UniProtKB-UniRule"/>
</dbReference>
<dbReference type="SUPFAM" id="SSF54189">
    <property type="entry name" value="Ribosomal proteins S24e, L23 and L15e"/>
    <property type="match status" value="1"/>
</dbReference>
<evidence type="ECO:0000256" key="7">
    <source>
        <dbReference type="RuleBase" id="RU003934"/>
    </source>
</evidence>
<evidence type="ECO:0000313" key="9">
    <source>
        <dbReference type="Proteomes" id="UP000253083"/>
    </source>
</evidence>
<keyword evidence="4 6" id="KW-0689">Ribosomal protein</keyword>
<reference evidence="8 9" key="1">
    <citation type="submission" date="2018-06" db="EMBL/GenBank/DDBJ databases">
        <title>Genomic Encyclopedia of Type Strains, Phase IV (KMG-IV): sequencing the most valuable type-strain genomes for metagenomic binning, comparative biology and taxonomic classification.</title>
        <authorList>
            <person name="Goeker M."/>
        </authorList>
    </citation>
    <scope>NUCLEOTIDE SEQUENCE [LARGE SCALE GENOMIC DNA]</scope>
    <source>
        <strain evidence="8 9">DSM 24032</strain>
    </source>
</reference>
<keyword evidence="3 6" id="KW-0694">RNA-binding</keyword>
<dbReference type="NCBIfam" id="NF004359">
    <property type="entry name" value="PRK05738.1-3"/>
    <property type="match status" value="1"/>
</dbReference>
<comment type="subunit">
    <text evidence="6">Part of the 50S ribosomal subunit. Contacts protein L29, and trigger factor when it is bound to the ribosome.</text>
</comment>
<dbReference type="GO" id="GO:1990904">
    <property type="term" value="C:ribonucleoprotein complex"/>
    <property type="evidence" value="ECO:0007669"/>
    <property type="project" value="UniProtKB-KW"/>
</dbReference>
<dbReference type="PROSITE" id="PS00050">
    <property type="entry name" value="RIBOSOMAL_L23"/>
    <property type="match status" value="1"/>
</dbReference>
<dbReference type="FunFam" id="3.30.70.330:FF:000001">
    <property type="entry name" value="50S ribosomal protein L23"/>
    <property type="match status" value="1"/>
</dbReference>
<protein>
    <recommendedName>
        <fullName evidence="6">Large ribosomal subunit protein uL23</fullName>
    </recommendedName>
</protein>
<evidence type="ECO:0000256" key="6">
    <source>
        <dbReference type="HAMAP-Rule" id="MF_01369"/>
    </source>
</evidence>
<dbReference type="Proteomes" id="UP000253083">
    <property type="component" value="Unassembled WGS sequence"/>
</dbReference>
<evidence type="ECO:0000256" key="5">
    <source>
        <dbReference type="ARBA" id="ARBA00023274"/>
    </source>
</evidence>
<dbReference type="NCBIfam" id="NF004363">
    <property type="entry name" value="PRK05738.2-4"/>
    <property type="match status" value="1"/>
</dbReference>
<comment type="similarity">
    <text evidence="1 6 7">Belongs to the universal ribosomal protein uL23 family.</text>
</comment>
<dbReference type="InterPro" id="IPR012678">
    <property type="entry name" value="Ribosomal_uL23/eL15/eS24_sf"/>
</dbReference>
<dbReference type="RefSeq" id="WP_113954805.1">
    <property type="nucleotide sequence ID" value="NZ_QNRT01000003.1"/>
</dbReference>
<dbReference type="PANTHER" id="PTHR11620">
    <property type="entry name" value="60S RIBOSOMAL PROTEIN L23A"/>
    <property type="match status" value="1"/>
</dbReference>
<dbReference type="Pfam" id="PF00276">
    <property type="entry name" value="Ribosomal_L23"/>
    <property type="match status" value="1"/>
</dbReference>
<sequence>MSQSKLSKDELYKVIISPIVTEKSTRAAEHHGQAVFQVANSANRHDVKAAVEQAFDVEVESVKILNVKGKTKRFGNALGKRNDRKKAYIRLKDGSDIDFTEFQA</sequence>